<keyword evidence="2 5" id="KW-0489">Methyltransferase</keyword>
<dbReference type="EMBL" id="JACIDZ010000023">
    <property type="protein sequence ID" value="MBB4124464.1"/>
    <property type="molecule type" value="Genomic_DNA"/>
</dbReference>
<dbReference type="PANTHER" id="PTHR11548">
    <property type="entry name" value="THYMIDYLATE SYNTHASE 1"/>
    <property type="match status" value="1"/>
</dbReference>
<reference evidence="5 6" key="1">
    <citation type="submission" date="2020-08" db="EMBL/GenBank/DDBJ databases">
        <title>Genomic Encyclopedia of Type Strains, Phase IV (KMG-IV): sequencing the most valuable type-strain genomes for metagenomic binning, comparative biology and taxonomic classification.</title>
        <authorList>
            <person name="Goeker M."/>
        </authorList>
    </citation>
    <scope>NUCLEOTIDE SEQUENCE [LARGE SCALE GENOMIC DNA]</scope>
    <source>
        <strain evidence="5 6">DSM 28101</strain>
    </source>
</reference>
<dbReference type="Gene3D" id="3.30.572.10">
    <property type="entry name" value="Thymidylate synthase/dCMP hydroxymethylase domain"/>
    <property type="match status" value="1"/>
</dbReference>
<dbReference type="PRINTS" id="PR00108">
    <property type="entry name" value="THYMDSNTHASE"/>
</dbReference>
<feature type="domain" description="Thymidylate synthase/dCMP hydroxymethylase" evidence="4">
    <location>
        <begin position="65"/>
        <end position="244"/>
    </location>
</feature>
<evidence type="ECO:0000256" key="3">
    <source>
        <dbReference type="ARBA" id="ARBA00022679"/>
    </source>
</evidence>
<protein>
    <recommendedName>
        <fullName evidence="1">thymidylate synthase</fullName>
        <ecNumber evidence="1">2.1.1.45</ecNumber>
    </recommendedName>
</protein>
<comment type="caution">
    <text evidence="5">The sequence shown here is derived from an EMBL/GenBank/DDBJ whole genome shotgun (WGS) entry which is preliminary data.</text>
</comment>
<dbReference type="GO" id="GO:0032259">
    <property type="term" value="P:methylation"/>
    <property type="evidence" value="ECO:0007669"/>
    <property type="project" value="UniProtKB-KW"/>
</dbReference>
<dbReference type="GO" id="GO:0004799">
    <property type="term" value="F:thymidylate synthase activity"/>
    <property type="evidence" value="ECO:0007669"/>
    <property type="project" value="UniProtKB-EC"/>
</dbReference>
<dbReference type="RefSeq" id="WP_183491166.1">
    <property type="nucleotide sequence ID" value="NZ_JACIDZ010000023.1"/>
</dbReference>
<dbReference type="EC" id="2.1.1.45" evidence="1"/>
<evidence type="ECO:0000313" key="6">
    <source>
        <dbReference type="Proteomes" id="UP000530571"/>
    </source>
</evidence>
<sequence>MQVFSGTTADEAWRIAAKTIFDDAEIGVEPGRNGPVKELVHAAFVIKEPRQRWVLSRRPAMNPAFAIVEAFWILSGRNDARLVNRWNPSLPHFAGDTSSYPGAYGYRLRRHFSVDQLDRAIDALIANPTSRQVALQIWSAVDDLPATTGAPRSADIPCNTGSFLRVRQNELHWLQVLRSNDLNRGTPYNFVQFTVLQEVVAGCLGVSVGPYTHVCNSLHVYQNDLDTFSFAPKSALRSNSSLLLPKKEAFEAISIFERVLERLGDPALTGAECTDIIKHAVLPPGHHNLLLIAAADIARRLGWDDVMTEAAQGCSDPLLLAVWKKWCERWVRSRELRKAL</sequence>
<evidence type="ECO:0000256" key="2">
    <source>
        <dbReference type="ARBA" id="ARBA00022603"/>
    </source>
</evidence>
<proteinExistence type="predicted"/>
<name>A0A7W6PD67_9HYPH</name>
<dbReference type="GO" id="GO:0006231">
    <property type="term" value="P:dTMP biosynthetic process"/>
    <property type="evidence" value="ECO:0007669"/>
    <property type="project" value="InterPro"/>
</dbReference>
<dbReference type="Pfam" id="PF00303">
    <property type="entry name" value="Thymidylat_synt"/>
    <property type="match status" value="1"/>
</dbReference>
<dbReference type="AlphaFoldDB" id="A0A7W6PD67"/>
<dbReference type="Proteomes" id="UP000530571">
    <property type="component" value="Unassembled WGS sequence"/>
</dbReference>
<dbReference type="PANTHER" id="PTHR11548:SF1">
    <property type="entry name" value="THYMIDYLATE SYNTHASE 1"/>
    <property type="match status" value="1"/>
</dbReference>
<dbReference type="InterPro" id="IPR045097">
    <property type="entry name" value="Thymidate_synth/dCMP_Mease"/>
</dbReference>
<keyword evidence="3 5" id="KW-0808">Transferase</keyword>
<dbReference type="InterPro" id="IPR000398">
    <property type="entry name" value="Thymidylate_synthase"/>
</dbReference>
<evidence type="ECO:0000259" key="4">
    <source>
        <dbReference type="Pfam" id="PF00303"/>
    </source>
</evidence>
<dbReference type="SUPFAM" id="SSF55831">
    <property type="entry name" value="Thymidylate synthase/dCMP hydroxymethylase"/>
    <property type="match status" value="1"/>
</dbReference>
<organism evidence="5 6">
    <name type="scientific">Martelella radicis</name>
    <dbReference type="NCBI Taxonomy" id="1397476"/>
    <lineage>
        <taxon>Bacteria</taxon>
        <taxon>Pseudomonadati</taxon>
        <taxon>Pseudomonadota</taxon>
        <taxon>Alphaproteobacteria</taxon>
        <taxon>Hyphomicrobiales</taxon>
        <taxon>Aurantimonadaceae</taxon>
        <taxon>Martelella</taxon>
    </lineage>
</organism>
<evidence type="ECO:0000256" key="1">
    <source>
        <dbReference type="ARBA" id="ARBA00011947"/>
    </source>
</evidence>
<dbReference type="CDD" id="cd00351">
    <property type="entry name" value="TS_Pyrimidine_HMase"/>
    <property type="match status" value="1"/>
</dbReference>
<gene>
    <name evidence="5" type="ORF">GGR30_004422</name>
</gene>
<dbReference type="InterPro" id="IPR036926">
    <property type="entry name" value="Thymidate_synth/dCMP_Mease_sf"/>
</dbReference>
<dbReference type="GO" id="GO:0005829">
    <property type="term" value="C:cytosol"/>
    <property type="evidence" value="ECO:0007669"/>
    <property type="project" value="TreeGrafter"/>
</dbReference>
<accession>A0A7W6PD67</accession>
<dbReference type="InterPro" id="IPR023451">
    <property type="entry name" value="Thymidate_synth/dCMP_Mease_dom"/>
</dbReference>
<evidence type="ECO:0000313" key="5">
    <source>
        <dbReference type="EMBL" id="MBB4124464.1"/>
    </source>
</evidence>
<keyword evidence="6" id="KW-1185">Reference proteome</keyword>